<organism evidence="1 2">
    <name type="scientific">Paenibacillus terricola</name>
    <dbReference type="NCBI Taxonomy" id="2763503"/>
    <lineage>
        <taxon>Bacteria</taxon>
        <taxon>Bacillati</taxon>
        <taxon>Bacillota</taxon>
        <taxon>Bacilli</taxon>
        <taxon>Bacillales</taxon>
        <taxon>Paenibacillaceae</taxon>
        <taxon>Paenibacillus</taxon>
    </lineage>
</organism>
<keyword evidence="2" id="KW-1185">Reference proteome</keyword>
<dbReference type="Proteomes" id="UP000609346">
    <property type="component" value="Unassembled WGS sequence"/>
</dbReference>
<reference evidence="1 2" key="1">
    <citation type="submission" date="2020-09" db="EMBL/GenBank/DDBJ databases">
        <title>Paenibacillus sp. strain PR3 16S rRNA gene Genome sequencing and assembly.</title>
        <authorList>
            <person name="Kim J."/>
        </authorList>
    </citation>
    <scope>NUCLEOTIDE SEQUENCE [LARGE SCALE GENOMIC DNA]</scope>
    <source>
        <strain evidence="1 2">PR3</strain>
    </source>
</reference>
<evidence type="ECO:0000313" key="2">
    <source>
        <dbReference type="Proteomes" id="UP000609346"/>
    </source>
</evidence>
<comment type="caution">
    <text evidence="1">The sequence shown here is derived from an EMBL/GenBank/DDBJ whole genome shotgun (WGS) entry which is preliminary data.</text>
</comment>
<sequence length="77" mass="8758">MMLDMRDGRMGTEMDACIVHYKKSVMLKATFQQPNDIWLSTQKIIALSKNDRNNKRKASPKVFGLALNLWLCASQGV</sequence>
<proteinExistence type="predicted"/>
<dbReference type="RefSeq" id="WP_224753600.1">
    <property type="nucleotide sequence ID" value="NZ_JACXZA010000003.1"/>
</dbReference>
<gene>
    <name evidence="1" type="ORF">H8B09_14325</name>
</gene>
<name>A0ABR8MXB0_9BACL</name>
<accession>A0ABR8MXB0</accession>
<dbReference type="EMBL" id="JACXZA010000003">
    <property type="protein sequence ID" value="MBD3919936.1"/>
    <property type="molecule type" value="Genomic_DNA"/>
</dbReference>
<protein>
    <submittedName>
        <fullName evidence="1">Uncharacterized protein</fullName>
    </submittedName>
</protein>
<evidence type="ECO:0000313" key="1">
    <source>
        <dbReference type="EMBL" id="MBD3919936.1"/>
    </source>
</evidence>